<evidence type="ECO:0000256" key="1">
    <source>
        <dbReference type="SAM" id="MobiDB-lite"/>
    </source>
</evidence>
<accession>A0A0C2XM87</accession>
<reference evidence="4" key="2">
    <citation type="submission" date="2015-01" db="EMBL/GenBank/DDBJ databases">
        <title>Evolutionary Origins and Diversification of the Mycorrhizal Mutualists.</title>
        <authorList>
            <consortium name="DOE Joint Genome Institute"/>
            <consortium name="Mycorrhizal Genomics Consortium"/>
            <person name="Kohler A."/>
            <person name="Kuo A."/>
            <person name="Nagy L.G."/>
            <person name="Floudas D."/>
            <person name="Copeland A."/>
            <person name="Barry K.W."/>
            <person name="Cichocki N."/>
            <person name="Veneault-Fourrey C."/>
            <person name="LaButti K."/>
            <person name="Lindquist E.A."/>
            <person name="Lipzen A."/>
            <person name="Lundell T."/>
            <person name="Morin E."/>
            <person name="Murat C."/>
            <person name="Riley R."/>
            <person name="Ohm R."/>
            <person name="Sun H."/>
            <person name="Tunlid A."/>
            <person name="Henrissat B."/>
            <person name="Grigoriev I.V."/>
            <person name="Hibbett D.S."/>
            <person name="Martin F."/>
        </authorList>
    </citation>
    <scope>NUCLEOTIDE SEQUENCE [LARGE SCALE GENOMIC DNA]</scope>
    <source>
        <strain evidence="4">MAFF 305830</strain>
    </source>
</reference>
<feature type="transmembrane region" description="Helical" evidence="2">
    <location>
        <begin position="113"/>
        <end position="135"/>
    </location>
</feature>
<dbReference type="EMBL" id="KN824286">
    <property type="protein sequence ID" value="KIM30077.1"/>
    <property type="molecule type" value="Genomic_DNA"/>
</dbReference>
<protein>
    <submittedName>
        <fullName evidence="3">Uncharacterized protein</fullName>
    </submittedName>
</protein>
<evidence type="ECO:0000256" key="2">
    <source>
        <dbReference type="SAM" id="Phobius"/>
    </source>
</evidence>
<dbReference type="HOGENOM" id="CLU_051717_0_0_1"/>
<dbReference type="STRING" id="933852.A0A0C2XM87"/>
<gene>
    <name evidence="3" type="ORF">M408DRAFT_22492</name>
</gene>
<feature type="transmembrane region" description="Helical" evidence="2">
    <location>
        <begin position="209"/>
        <end position="229"/>
    </location>
</feature>
<keyword evidence="2" id="KW-0812">Transmembrane</keyword>
<keyword evidence="4" id="KW-1185">Reference proteome</keyword>
<dbReference type="AlphaFoldDB" id="A0A0C2XM87"/>
<dbReference type="Proteomes" id="UP000054097">
    <property type="component" value="Unassembled WGS sequence"/>
</dbReference>
<proteinExistence type="predicted"/>
<feature type="transmembrane region" description="Helical" evidence="2">
    <location>
        <begin position="180"/>
        <end position="197"/>
    </location>
</feature>
<feature type="transmembrane region" description="Helical" evidence="2">
    <location>
        <begin position="296"/>
        <end position="319"/>
    </location>
</feature>
<name>A0A0C2XM87_SERVB</name>
<evidence type="ECO:0000313" key="4">
    <source>
        <dbReference type="Proteomes" id="UP000054097"/>
    </source>
</evidence>
<organism evidence="3 4">
    <name type="scientific">Serendipita vermifera MAFF 305830</name>
    <dbReference type="NCBI Taxonomy" id="933852"/>
    <lineage>
        <taxon>Eukaryota</taxon>
        <taxon>Fungi</taxon>
        <taxon>Dikarya</taxon>
        <taxon>Basidiomycota</taxon>
        <taxon>Agaricomycotina</taxon>
        <taxon>Agaricomycetes</taxon>
        <taxon>Sebacinales</taxon>
        <taxon>Serendipitaceae</taxon>
        <taxon>Serendipita</taxon>
    </lineage>
</organism>
<sequence length="351" mass="39215">MAPDIRTLSTIALFASISAAGFWTIEGHFFRSKPGANMLEYVCPADTTPQQYQYTHIAFPDRLLCMLAEFFQVLFSPHHFKFTVHFITGYSAEVIIFLIEGTRSDKSWLSNPLVIGMVYQTLGAGSTVPLSLLIVILGSRGRARQPLTQPQAESVLLAIVLAYILPTICMFLLLDPKMTVIWQAFPIWQYLLQRFYLAIRPKTMASGFYSAKLALGATIISSFVVHYTLLHSSPVLRAPVAALIEWWPSWTLPDPRFATIESTGYHLLKWDSILSYSACLFAACSFAETWSEALTFLGLAPLGSALLSPGAFLSSLWIYREWRLNQKASAEKQLNEKAGIRRDDKGQTKGA</sequence>
<reference evidence="3 4" key="1">
    <citation type="submission" date="2014-04" db="EMBL/GenBank/DDBJ databases">
        <authorList>
            <consortium name="DOE Joint Genome Institute"/>
            <person name="Kuo A."/>
            <person name="Zuccaro A."/>
            <person name="Kohler A."/>
            <person name="Nagy L.G."/>
            <person name="Floudas D."/>
            <person name="Copeland A."/>
            <person name="Barry K.W."/>
            <person name="Cichocki N."/>
            <person name="Veneault-Fourrey C."/>
            <person name="LaButti K."/>
            <person name="Lindquist E.A."/>
            <person name="Lipzen A."/>
            <person name="Lundell T."/>
            <person name="Morin E."/>
            <person name="Murat C."/>
            <person name="Sun H."/>
            <person name="Tunlid A."/>
            <person name="Henrissat B."/>
            <person name="Grigoriev I.V."/>
            <person name="Hibbett D.S."/>
            <person name="Martin F."/>
            <person name="Nordberg H.P."/>
            <person name="Cantor M.N."/>
            <person name="Hua S.X."/>
        </authorList>
    </citation>
    <scope>NUCLEOTIDE SEQUENCE [LARGE SCALE GENOMIC DNA]</scope>
    <source>
        <strain evidence="3 4">MAFF 305830</strain>
    </source>
</reference>
<dbReference type="OrthoDB" id="72269at2759"/>
<keyword evidence="2" id="KW-1133">Transmembrane helix</keyword>
<feature type="transmembrane region" description="Helical" evidence="2">
    <location>
        <begin position="7"/>
        <end position="25"/>
    </location>
</feature>
<evidence type="ECO:0000313" key="3">
    <source>
        <dbReference type="EMBL" id="KIM30077.1"/>
    </source>
</evidence>
<keyword evidence="2" id="KW-0472">Membrane</keyword>
<feature type="region of interest" description="Disordered" evidence="1">
    <location>
        <begin position="332"/>
        <end position="351"/>
    </location>
</feature>
<feature type="transmembrane region" description="Helical" evidence="2">
    <location>
        <begin position="155"/>
        <end position="174"/>
    </location>
</feature>